<feature type="transmembrane region" description="Helical" evidence="7">
    <location>
        <begin position="537"/>
        <end position="565"/>
    </location>
</feature>
<evidence type="ECO:0000256" key="4">
    <source>
        <dbReference type="ARBA" id="ARBA00022840"/>
    </source>
</evidence>
<dbReference type="InterPro" id="IPR017871">
    <property type="entry name" value="ABC_transporter-like_CS"/>
</dbReference>
<dbReference type="CDD" id="cd03230">
    <property type="entry name" value="ABC_DR_subfamily_A"/>
    <property type="match status" value="1"/>
</dbReference>
<reference evidence="9 10" key="1">
    <citation type="journal article" date="2024" name="Insects">
        <title>An Improved Chromosome-Level Genome Assembly of the Firefly Pyrocoelia pectoralis.</title>
        <authorList>
            <person name="Fu X."/>
            <person name="Meyer-Rochow V.B."/>
            <person name="Ballantyne L."/>
            <person name="Zhu X."/>
        </authorList>
    </citation>
    <scope>NUCLEOTIDE SEQUENCE [LARGE SCALE GENOMIC DNA]</scope>
    <source>
        <strain evidence="9">XCY_ONT2</strain>
    </source>
</reference>
<evidence type="ECO:0000256" key="5">
    <source>
        <dbReference type="ARBA" id="ARBA00022989"/>
    </source>
</evidence>
<evidence type="ECO:0000313" key="10">
    <source>
        <dbReference type="Proteomes" id="UP001329430"/>
    </source>
</evidence>
<dbReference type="Pfam" id="PF12698">
    <property type="entry name" value="ABC2_membrane_3"/>
    <property type="match status" value="1"/>
</dbReference>
<evidence type="ECO:0000256" key="2">
    <source>
        <dbReference type="ARBA" id="ARBA00022692"/>
    </source>
</evidence>
<comment type="caution">
    <text evidence="9">The sequence shown here is derived from an EMBL/GenBank/DDBJ whole genome shotgun (WGS) entry which is preliminary data.</text>
</comment>
<dbReference type="AlphaFoldDB" id="A0AAN7UZZ0"/>
<evidence type="ECO:0000259" key="8">
    <source>
        <dbReference type="PROSITE" id="PS50893"/>
    </source>
</evidence>
<dbReference type="Pfam" id="PF00005">
    <property type="entry name" value="ABC_tran"/>
    <property type="match status" value="1"/>
</dbReference>
<evidence type="ECO:0000256" key="3">
    <source>
        <dbReference type="ARBA" id="ARBA00022741"/>
    </source>
</evidence>
<comment type="subcellular location">
    <subcellularLocation>
        <location evidence="1">Membrane</location>
        <topology evidence="1">Multi-pass membrane protein</topology>
    </subcellularLocation>
</comment>
<name>A0AAN7UZZ0_9COLE</name>
<keyword evidence="4" id="KW-0067">ATP-binding</keyword>
<keyword evidence="5 7" id="KW-1133">Transmembrane helix</keyword>
<keyword evidence="2 7" id="KW-0812">Transmembrane</keyword>
<keyword evidence="10" id="KW-1185">Reference proteome</keyword>
<dbReference type="GO" id="GO:0016020">
    <property type="term" value="C:membrane"/>
    <property type="evidence" value="ECO:0007669"/>
    <property type="project" value="UniProtKB-SubCell"/>
</dbReference>
<dbReference type="PANTHER" id="PTHR43038:SF5">
    <property type="entry name" value="RE14039P"/>
    <property type="match status" value="1"/>
</dbReference>
<organism evidence="9 10">
    <name type="scientific">Pyrocoelia pectoralis</name>
    <dbReference type="NCBI Taxonomy" id="417401"/>
    <lineage>
        <taxon>Eukaryota</taxon>
        <taxon>Metazoa</taxon>
        <taxon>Ecdysozoa</taxon>
        <taxon>Arthropoda</taxon>
        <taxon>Hexapoda</taxon>
        <taxon>Insecta</taxon>
        <taxon>Pterygota</taxon>
        <taxon>Neoptera</taxon>
        <taxon>Endopterygota</taxon>
        <taxon>Coleoptera</taxon>
        <taxon>Polyphaga</taxon>
        <taxon>Elateriformia</taxon>
        <taxon>Elateroidea</taxon>
        <taxon>Lampyridae</taxon>
        <taxon>Lampyrinae</taxon>
        <taxon>Pyrocoelia</taxon>
    </lineage>
</organism>
<dbReference type="SMART" id="SM00382">
    <property type="entry name" value="AAA"/>
    <property type="match status" value="1"/>
</dbReference>
<evidence type="ECO:0000256" key="6">
    <source>
        <dbReference type="ARBA" id="ARBA00023136"/>
    </source>
</evidence>
<evidence type="ECO:0000256" key="1">
    <source>
        <dbReference type="ARBA" id="ARBA00004141"/>
    </source>
</evidence>
<dbReference type="GO" id="GO:0140359">
    <property type="term" value="F:ABC-type transporter activity"/>
    <property type="evidence" value="ECO:0007669"/>
    <property type="project" value="InterPro"/>
</dbReference>
<dbReference type="InterPro" id="IPR003593">
    <property type="entry name" value="AAA+_ATPase"/>
</dbReference>
<keyword evidence="6 7" id="KW-0472">Membrane</keyword>
<dbReference type="PROSITE" id="PS00211">
    <property type="entry name" value="ABC_TRANSPORTER_1"/>
    <property type="match status" value="1"/>
</dbReference>
<dbReference type="Proteomes" id="UP001329430">
    <property type="component" value="Chromosome 10"/>
</dbReference>
<dbReference type="InterPro" id="IPR003439">
    <property type="entry name" value="ABC_transporter-like_ATP-bd"/>
</dbReference>
<protein>
    <recommendedName>
        <fullName evidence="8">ABC transporter domain-containing protein</fullName>
    </recommendedName>
</protein>
<evidence type="ECO:0000256" key="7">
    <source>
        <dbReference type="SAM" id="Phobius"/>
    </source>
</evidence>
<dbReference type="PROSITE" id="PS50893">
    <property type="entry name" value="ABC_TRANSPORTER_2"/>
    <property type="match status" value="1"/>
</dbReference>
<feature type="transmembrane region" description="Helical" evidence="7">
    <location>
        <begin position="618"/>
        <end position="639"/>
    </location>
</feature>
<sequence>MTKGYTGVQSPAIYVQQVCKSYGTKRKPLVVLDKLDMTVPRGVIYGLLGSSGCGKTTLINCIVGLQKVDSGTVTVLEESPAVNKEMAFMPQEIALYKEFSIRETMKYFGWIGGLDTTEIGQKLEFLAKLLAIGDLDEKVKNLSGGQQRRVSFATALLQDAKLLVLDEPTVGLDPVLREIIWNHLVYMTKSQKVTVVITTHYIEEMRQANIIGLMREGYIVAEESPNKLLSKLEVYTLEHAFLKLSILQSEASSWKKHELCDIAKHRFRFGSSRRKEDFPKNRVRHARAEFQSHNHLKAILWKNLLWMIRNLALMASIILLPAVIIALFCVSYGHQPYNFDISIINHETNVTNCDNLDCHSNILSCHYLKYLRTKSINLVYVGTEERATELLRQGRTYASVIIHHNYSEALKSRTQQFIHTEMWDIDYSSIEVINDVSVSVIRDFIKKSMYDSLNEYLSDFSKSCNDTSKILSLPILWKTPIYGILDVNYTDFSGPGITLTLIFTFSAAMSACSLLIERNEGILERSLIMGVKGIELLVSHILCDGGVVICQILLLLVCGFVIFGLTLKGSVVLVFLLCLLTGFCGMSFGYALSSVLEDETAAVHIVTGLSTPLGMQRILRVFASFFPLTVATQSMRSILQRGWSLSEPQVYYGFAYMSVLSLVFLAVSISCLKFKNRL</sequence>
<proteinExistence type="predicted"/>
<gene>
    <name evidence="9" type="ORF">RI129_013187</name>
</gene>
<accession>A0AAN7UZZ0</accession>
<dbReference type="EMBL" id="JAVRBK010000010">
    <property type="protein sequence ID" value="KAK5638892.1"/>
    <property type="molecule type" value="Genomic_DNA"/>
</dbReference>
<dbReference type="PANTHER" id="PTHR43038">
    <property type="entry name" value="ATP-BINDING CASSETTE, SUB-FAMILY H, MEMBER 1"/>
    <property type="match status" value="1"/>
</dbReference>
<feature type="transmembrane region" description="Helical" evidence="7">
    <location>
        <begin position="651"/>
        <end position="672"/>
    </location>
</feature>
<keyword evidence="3" id="KW-0547">Nucleotide-binding</keyword>
<dbReference type="GO" id="GO:0005524">
    <property type="term" value="F:ATP binding"/>
    <property type="evidence" value="ECO:0007669"/>
    <property type="project" value="UniProtKB-KW"/>
</dbReference>
<dbReference type="GO" id="GO:0016887">
    <property type="term" value="F:ATP hydrolysis activity"/>
    <property type="evidence" value="ECO:0007669"/>
    <property type="project" value="InterPro"/>
</dbReference>
<dbReference type="Gene3D" id="3.40.50.300">
    <property type="entry name" value="P-loop containing nucleotide triphosphate hydrolases"/>
    <property type="match status" value="1"/>
</dbReference>
<feature type="transmembrane region" description="Helical" evidence="7">
    <location>
        <begin position="311"/>
        <end position="333"/>
    </location>
</feature>
<feature type="transmembrane region" description="Helical" evidence="7">
    <location>
        <begin position="571"/>
        <end position="592"/>
    </location>
</feature>
<dbReference type="InterPro" id="IPR027417">
    <property type="entry name" value="P-loop_NTPase"/>
</dbReference>
<dbReference type="SUPFAM" id="SSF52540">
    <property type="entry name" value="P-loop containing nucleoside triphosphate hydrolases"/>
    <property type="match status" value="1"/>
</dbReference>
<feature type="domain" description="ABC transporter" evidence="8">
    <location>
        <begin position="13"/>
        <end position="241"/>
    </location>
</feature>
<evidence type="ECO:0000313" key="9">
    <source>
        <dbReference type="EMBL" id="KAK5638892.1"/>
    </source>
</evidence>
<dbReference type="InterPro" id="IPR013525">
    <property type="entry name" value="ABC2_TM"/>
</dbReference>